<evidence type="ECO:0000256" key="1">
    <source>
        <dbReference type="ARBA" id="ARBA00004496"/>
    </source>
</evidence>
<gene>
    <name evidence="13" type="ORF">AFE02nite_17700</name>
</gene>
<dbReference type="SUPFAM" id="SSF53335">
    <property type="entry name" value="S-adenosyl-L-methionine-dependent methyltransferases"/>
    <property type="match status" value="1"/>
</dbReference>
<dbReference type="CDD" id="cd02440">
    <property type="entry name" value="AdoMet_MTases"/>
    <property type="match status" value="1"/>
</dbReference>
<dbReference type="PANTHER" id="PTHR11579">
    <property type="entry name" value="PROTEIN-L-ISOASPARTATE O-METHYLTRANSFERASE"/>
    <property type="match status" value="1"/>
</dbReference>
<comment type="subcellular location">
    <subcellularLocation>
        <location evidence="1">Cytoplasm</location>
    </subcellularLocation>
</comment>
<keyword evidence="8" id="KW-0949">S-adenosyl-L-methionine</keyword>
<evidence type="ECO:0000256" key="6">
    <source>
        <dbReference type="ARBA" id="ARBA00022603"/>
    </source>
</evidence>
<dbReference type="Gene3D" id="3.40.50.150">
    <property type="entry name" value="Vaccinia Virus protein VP39"/>
    <property type="match status" value="1"/>
</dbReference>
<evidence type="ECO:0000256" key="10">
    <source>
        <dbReference type="ARBA" id="ARBA00031323"/>
    </source>
</evidence>
<evidence type="ECO:0000256" key="12">
    <source>
        <dbReference type="SAM" id="MobiDB-lite"/>
    </source>
</evidence>
<dbReference type="GO" id="GO:0005737">
    <property type="term" value="C:cytoplasm"/>
    <property type="evidence" value="ECO:0007669"/>
    <property type="project" value="UniProtKB-SubCell"/>
</dbReference>
<dbReference type="Proteomes" id="UP000321484">
    <property type="component" value="Unassembled WGS sequence"/>
</dbReference>
<evidence type="ECO:0000256" key="3">
    <source>
        <dbReference type="ARBA" id="ARBA00011890"/>
    </source>
</evidence>
<dbReference type="EMBL" id="BJYK01000004">
    <property type="protein sequence ID" value="GEN80036.1"/>
    <property type="molecule type" value="Genomic_DNA"/>
</dbReference>
<feature type="compositionally biased region" description="Basic and acidic residues" evidence="12">
    <location>
        <begin position="36"/>
        <end position="45"/>
    </location>
</feature>
<organism evidence="13 14">
    <name type="scientific">Actinotalea fermentans</name>
    <dbReference type="NCBI Taxonomy" id="43671"/>
    <lineage>
        <taxon>Bacteria</taxon>
        <taxon>Bacillati</taxon>
        <taxon>Actinomycetota</taxon>
        <taxon>Actinomycetes</taxon>
        <taxon>Micrococcales</taxon>
        <taxon>Cellulomonadaceae</taxon>
        <taxon>Actinotalea</taxon>
    </lineage>
</organism>
<sequence length="200" mass="21025">MARSGGVRSDDVVGRPDRVDAAFAACPRTGFLPPSEQRHAGRDHPLPIGHGQTSSQPSTVARMLRMLDVPPGARVLDVGSGSGWTTALLAHLVGPTGSVLGVELVPDLATWGARNLAATGQGWARIVLARPGVLGVPDEGPYDRVLVSAEARELPTALVDQLGPAGRMVVPVAWGLDVVQRTADGVTITRHEGYRFVPLR</sequence>
<dbReference type="AlphaFoldDB" id="A0A511YY46"/>
<dbReference type="GO" id="GO:0032259">
    <property type="term" value="P:methylation"/>
    <property type="evidence" value="ECO:0007669"/>
    <property type="project" value="UniProtKB-KW"/>
</dbReference>
<feature type="region of interest" description="Disordered" evidence="12">
    <location>
        <begin position="28"/>
        <end position="57"/>
    </location>
</feature>
<dbReference type="EC" id="2.1.1.77" evidence="3"/>
<comment type="caution">
    <text evidence="13">The sequence shown here is derived from an EMBL/GenBank/DDBJ whole genome shotgun (WGS) entry which is preliminary data.</text>
</comment>
<evidence type="ECO:0000256" key="5">
    <source>
        <dbReference type="ARBA" id="ARBA00022490"/>
    </source>
</evidence>
<comment type="similarity">
    <text evidence="2">Belongs to the methyltransferase superfamily. L-isoaspartyl/D-aspartyl protein methyltransferase family.</text>
</comment>
<evidence type="ECO:0000256" key="9">
    <source>
        <dbReference type="ARBA" id="ARBA00030757"/>
    </source>
</evidence>
<evidence type="ECO:0000256" key="8">
    <source>
        <dbReference type="ARBA" id="ARBA00022691"/>
    </source>
</evidence>
<dbReference type="RefSeq" id="WP_222594366.1">
    <property type="nucleotide sequence ID" value="NZ_BJYK01000004.1"/>
</dbReference>
<dbReference type="InterPro" id="IPR029063">
    <property type="entry name" value="SAM-dependent_MTases_sf"/>
</dbReference>
<evidence type="ECO:0000256" key="2">
    <source>
        <dbReference type="ARBA" id="ARBA00005369"/>
    </source>
</evidence>
<keyword evidence="6 13" id="KW-0489">Methyltransferase</keyword>
<evidence type="ECO:0000256" key="7">
    <source>
        <dbReference type="ARBA" id="ARBA00022679"/>
    </source>
</evidence>
<dbReference type="InterPro" id="IPR000682">
    <property type="entry name" value="PCMT"/>
</dbReference>
<keyword evidence="7" id="KW-0808">Transferase</keyword>
<keyword evidence="14" id="KW-1185">Reference proteome</keyword>
<accession>A0A511YY46</accession>
<dbReference type="PANTHER" id="PTHR11579:SF0">
    <property type="entry name" value="PROTEIN-L-ISOASPARTATE(D-ASPARTATE) O-METHYLTRANSFERASE"/>
    <property type="match status" value="1"/>
</dbReference>
<dbReference type="GO" id="GO:0004719">
    <property type="term" value="F:protein-L-isoaspartate (D-aspartate) O-methyltransferase activity"/>
    <property type="evidence" value="ECO:0007669"/>
    <property type="project" value="UniProtKB-EC"/>
</dbReference>
<reference evidence="13 14" key="1">
    <citation type="submission" date="2019-07" db="EMBL/GenBank/DDBJ databases">
        <title>Whole genome shotgun sequence of Actinotalea fermentans NBRC 105374.</title>
        <authorList>
            <person name="Hosoyama A."/>
            <person name="Uohara A."/>
            <person name="Ohji S."/>
            <person name="Ichikawa N."/>
        </authorList>
    </citation>
    <scope>NUCLEOTIDE SEQUENCE [LARGE SCALE GENOMIC DNA]</scope>
    <source>
        <strain evidence="13 14">NBRC 105374</strain>
    </source>
</reference>
<evidence type="ECO:0000256" key="11">
    <source>
        <dbReference type="ARBA" id="ARBA00031350"/>
    </source>
</evidence>
<protein>
    <recommendedName>
        <fullName evidence="4">Protein-L-isoaspartate O-methyltransferase</fullName>
        <ecNumber evidence="3">2.1.1.77</ecNumber>
    </recommendedName>
    <alternativeName>
        <fullName evidence="11">L-isoaspartyl protein carboxyl methyltransferase</fullName>
    </alternativeName>
    <alternativeName>
        <fullName evidence="9">Protein L-isoaspartyl methyltransferase</fullName>
    </alternativeName>
    <alternativeName>
        <fullName evidence="10">Protein-beta-aspartate methyltransferase</fullName>
    </alternativeName>
</protein>
<evidence type="ECO:0000313" key="13">
    <source>
        <dbReference type="EMBL" id="GEN80036.1"/>
    </source>
</evidence>
<evidence type="ECO:0000313" key="14">
    <source>
        <dbReference type="Proteomes" id="UP000321484"/>
    </source>
</evidence>
<evidence type="ECO:0000256" key="4">
    <source>
        <dbReference type="ARBA" id="ARBA00013346"/>
    </source>
</evidence>
<proteinExistence type="inferred from homology"/>
<name>A0A511YY46_9CELL</name>
<keyword evidence="5" id="KW-0963">Cytoplasm</keyword>
<dbReference type="Pfam" id="PF01135">
    <property type="entry name" value="PCMT"/>
    <property type="match status" value="1"/>
</dbReference>